<dbReference type="EMBL" id="WNKZ01000192">
    <property type="protein sequence ID" value="MTV56458.1"/>
    <property type="molecule type" value="Genomic_DNA"/>
</dbReference>
<evidence type="ECO:0000259" key="4">
    <source>
        <dbReference type="PROSITE" id="PS00662"/>
    </source>
</evidence>
<name>A0A6I3T4F4_9BURK</name>
<dbReference type="GO" id="GO:0005886">
    <property type="term" value="C:plasma membrane"/>
    <property type="evidence" value="ECO:0007669"/>
    <property type="project" value="TreeGrafter"/>
</dbReference>
<dbReference type="Pfam" id="PF00437">
    <property type="entry name" value="T2SSE"/>
    <property type="match status" value="1"/>
</dbReference>
<dbReference type="PANTHER" id="PTHR30258">
    <property type="entry name" value="TYPE II SECRETION SYSTEM PROTEIN GSPE-RELATED"/>
    <property type="match status" value="1"/>
</dbReference>
<keyword evidence="8" id="KW-1185">Reference proteome</keyword>
<keyword evidence="3" id="KW-0067">ATP-binding</keyword>
<reference evidence="5" key="4">
    <citation type="submission" date="2024-05" db="EMBL/GenBank/DDBJ databases">
        <authorList>
            <person name="Sun Q."/>
            <person name="Zhou Y."/>
        </authorList>
    </citation>
    <scope>NUCLEOTIDE SEQUENCE</scope>
    <source>
        <strain evidence="5">CGMCC 1.15931</strain>
    </source>
</reference>
<dbReference type="Gene3D" id="3.30.450.90">
    <property type="match status" value="1"/>
</dbReference>
<evidence type="ECO:0000313" key="7">
    <source>
        <dbReference type="Proteomes" id="UP000430634"/>
    </source>
</evidence>
<gene>
    <name evidence="5" type="primary">pulE</name>
    <name evidence="5" type="ORF">GCM10011572_13240</name>
    <name evidence="6" type="ORF">GM672_27460</name>
</gene>
<evidence type="ECO:0000256" key="3">
    <source>
        <dbReference type="ARBA" id="ARBA00022840"/>
    </source>
</evidence>
<evidence type="ECO:0000256" key="1">
    <source>
        <dbReference type="ARBA" id="ARBA00006611"/>
    </source>
</evidence>
<dbReference type="GO" id="GO:0016887">
    <property type="term" value="F:ATP hydrolysis activity"/>
    <property type="evidence" value="ECO:0007669"/>
    <property type="project" value="TreeGrafter"/>
</dbReference>
<dbReference type="OrthoDB" id="5790493at2"/>
<dbReference type="Proteomes" id="UP000430634">
    <property type="component" value="Unassembled WGS sequence"/>
</dbReference>
<reference evidence="6 7" key="3">
    <citation type="submission" date="2019-11" db="EMBL/GenBank/DDBJ databases">
        <title>Type strains purchased from KCTC, JCM and DSMZ.</title>
        <authorList>
            <person name="Lu H."/>
        </authorList>
    </citation>
    <scope>NUCLEOTIDE SEQUENCE [LARGE SCALE GENOMIC DNA]</scope>
    <source>
        <strain evidence="6 7">KCTC 52429</strain>
    </source>
</reference>
<dbReference type="Gene3D" id="3.40.50.300">
    <property type="entry name" value="P-loop containing nucleotide triphosphate hydrolases"/>
    <property type="match status" value="1"/>
</dbReference>
<evidence type="ECO:0000256" key="2">
    <source>
        <dbReference type="ARBA" id="ARBA00022741"/>
    </source>
</evidence>
<comment type="caution">
    <text evidence="6">The sequence shown here is derived from an EMBL/GenBank/DDBJ whole genome shotgun (WGS) entry which is preliminary data.</text>
</comment>
<dbReference type="EMBL" id="BMKG01000004">
    <property type="protein sequence ID" value="GGB92611.1"/>
    <property type="molecule type" value="Genomic_DNA"/>
</dbReference>
<accession>A0A6I3T4F4</accession>
<dbReference type="PROSITE" id="PS00662">
    <property type="entry name" value="T2SP_E"/>
    <property type="match status" value="1"/>
</dbReference>
<dbReference type="PANTHER" id="PTHR30258:SF1">
    <property type="entry name" value="PROTEIN TRANSPORT PROTEIN HOFB HOMOLOG"/>
    <property type="match status" value="1"/>
</dbReference>
<sequence>MNAPPPQEACLSGAALLALLARRGTGESVFRALEEELGLAPAAALAELGRVLRMPTLDIDALHALTPDFALLAYGDAVRGRCLVARAGAAPALLCVTVDPFDTGLQTLVEARLPQPPRWHLAHPDDLAAYFTIAGEKLRALDASFEAQAPREAAPGGAADLSLESISQDASPVVKLVNSSIFDALKAGVSDMHFEVGAKGLTLKYRIDGVLSHVLFVPGGDMSDQVVSRLKVMSDLDISERRVPQDGRFKLHVKGRQIDFRVSIMPSLFGEDVVVRILDKEALADQIVGLRLDHLGFDAGTLRRVRQLAREPYGMTLVTGPTGSGKTTTLYAALTEINSGQDKIVTIEDPVEYQLPGILQIPVNEKKGLTFALGLRSILRHDPDKILVGEIRDPETARIAIQSALTGHQVFTSVHANNVFDVLGRFLHMGVDIYSFVSALNGILAQRLMRIACEHCAVPYLPDADELVAAGIDPALTAGGRFVRARGCGQCRGTGFKGRKAIGEFLRMNDQLRELIIGRAPIRQIKEAAQQNGTRFLRDAAIDAARNGITTIEEVNRVTFAE</sequence>
<reference evidence="5" key="1">
    <citation type="journal article" date="2014" name="Int. J. Syst. Evol. Microbiol.">
        <title>Complete genome of a new Firmicutes species belonging to the dominant human colonic microbiota ('Ruminococcus bicirculans') reveals two chromosomes and a selective capacity to utilize plant glucans.</title>
        <authorList>
            <consortium name="NISC Comparative Sequencing Program"/>
            <person name="Wegmann U."/>
            <person name="Louis P."/>
            <person name="Goesmann A."/>
            <person name="Henrissat B."/>
            <person name="Duncan S.H."/>
            <person name="Flint H.J."/>
        </authorList>
    </citation>
    <scope>NUCLEOTIDE SEQUENCE</scope>
    <source>
        <strain evidence="5">CGMCC 1.15931</strain>
    </source>
</reference>
<dbReference type="AlphaFoldDB" id="A0A6I3T4F4"/>
<dbReference type="InterPro" id="IPR037257">
    <property type="entry name" value="T2SS_E_N_sf"/>
</dbReference>
<evidence type="ECO:0000313" key="8">
    <source>
        <dbReference type="Proteomes" id="UP000622638"/>
    </source>
</evidence>
<organism evidence="6 7">
    <name type="scientific">Pseudoduganella buxea</name>
    <dbReference type="NCBI Taxonomy" id="1949069"/>
    <lineage>
        <taxon>Bacteria</taxon>
        <taxon>Pseudomonadati</taxon>
        <taxon>Pseudomonadota</taxon>
        <taxon>Betaproteobacteria</taxon>
        <taxon>Burkholderiales</taxon>
        <taxon>Oxalobacteraceae</taxon>
        <taxon>Telluria group</taxon>
        <taxon>Pseudoduganella</taxon>
    </lineage>
</organism>
<dbReference type="SUPFAM" id="SSF160246">
    <property type="entry name" value="EspE N-terminal domain-like"/>
    <property type="match status" value="1"/>
</dbReference>
<keyword evidence="2" id="KW-0547">Nucleotide-binding</keyword>
<feature type="domain" description="Bacterial type II secretion system protein E" evidence="4">
    <location>
        <begin position="379"/>
        <end position="393"/>
    </location>
</feature>
<dbReference type="SUPFAM" id="SSF52540">
    <property type="entry name" value="P-loop containing nucleoside triphosphate hydrolases"/>
    <property type="match status" value="1"/>
</dbReference>
<dbReference type="CDD" id="cd01129">
    <property type="entry name" value="PulE-GspE-like"/>
    <property type="match status" value="1"/>
</dbReference>
<dbReference type="InterPro" id="IPR001482">
    <property type="entry name" value="T2SS/T4SS_dom"/>
</dbReference>
<dbReference type="GO" id="GO:0005524">
    <property type="term" value="F:ATP binding"/>
    <property type="evidence" value="ECO:0007669"/>
    <property type="project" value="UniProtKB-KW"/>
</dbReference>
<comment type="similarity">
    <text evidence="1">Belongs to the GSP E family.</text>
</comment>
<dbReference type="Proteomes" id="UP000622638">
    <property type="component" value="Unassembled WGS sequence"/>
</dbReference>
<proteinExistence type="inferred from homology"/>
<dbReference type="InterPro" id="IPR027417">
    <property type="entry name" value="P-loop_NTPase"/>
</dbReference>
<reference evidence="8" key="2">
    <citation type="journal article" date="2019" name="Int. J. Syst. Evol. Microbiol.">
        <title>The Global Catalogue of Microorganisms (GCM) 10K type strain sequencing project: providing services to taxonomists for standard genome sequencing and annotation.</title>
        <authorList>
            <consortium name="The Broad Institute Genomics Platform"/>
            <consortium name="The Broad Institute Genome Sequencing Center for Infectious Disease"/>
            <person name="Wu L."/>
            <person name="Ma J."/>
        </authorList>
    </citation>
    <scope>NUCLEOTIDE SEQUENCE [LARGE SCALE GENOMIC DNA]</scope>
    <source>
        <strain evidence="8">CGMCC 1.15931</strain>
    </source>
</reference>
<evidence type="ECO:0000313" key="5">
    <source>
        <dbReference type="EMBL" id="GGB92611.1"/>
    </source>
</evidence>
<evidence type="ECO:0000313" key="6">
    <source>
        <dbReference type="EMBL" id="MTV56458.1"/>
    </source>
</evidence>
<dbReference type="RefSeq" id="WP_155473663.1">
    <property type="nucleotide sequence ID" value="NZ_BMKG01000004.1"/>
</dbReference>
<protein>
    <submittedName>
        <fullName evidence="5">Type II secretion system ATPase PulE</fullName>
    </submittedName>
    <submittedName>
        <fullName evidence="6">Type II/IV secretion system protein</fullName>
    </submittedName>
</protein>